<sequence>MQNSSTNSQDNNKEEVKASFSNSSNKLFTSNTSESNTIPLKSYLKRFDSEAEDVNLKEGN</sequence>
<organism evidence="2 3">
    <name type="scientific">Lacinutrix gracilariae</name>
    <dbReference type="NCBI Taxonomy" id="1747198"/>
    <lineage>
        <taxon>Bacteria</taxon>
        <taxon>Pseudomonadati</taxon>
        <taxon>Bacteroidota</taxon>
        <taxon>Flavobacteriia</taxon>
        <taxon>Flavobacteriales</taxon>
        <taxon>Flavobacteriaceae</taxon>
        <taxon>Lacinutrix</taxon>
    </lineage>
</organism>
<gene>
    <name evidence="2" type="ORF">ACFSSB_13770</name>
</gene>
<feature type="region of interest" description="Disordered" evidence="1">
    <location>
        <begin position="1"/>
        <end position="40"/>
    </location>
</feature>
<reference evidence="3" key="1">
    <citation type="journal article" date="2019" name="Int. J. Syst. Evol. Microbiol.">
        <title>The Global Catalogue of Microorganisms (GCM) 10K type strain sequencing project: providing services to taxonomists for standard genome sequencing and annotation.</title>
        <authorList>
            <consortium name="The Broad Institute Genomics Platform"/>
            <consortium name="The Broad Institute Genome Sequencing Center for Infectious Disease"/>
            <person name="Wu L."/>
            <person name="Ma J."/>
        </authorList>
    </citation>
    <scope>NUCLEOTIDE SEQUENCE [LARGE SCALE GENOMIC DNA]</scope>
    <source>
        <strain evidence="3">KCTC 42808</strain>
    </source>
</reference>
<feature type="compositionally biased region" description="Polar residues" evidence="1">
    <location>
        <begin position="1"/>
        <end position="10"/>
    </location>
</feature>
<feature type="compositionally biased region" description="Polar residues" evidence="1">
    <location>
        <begin position="19"/>
        <end position="39"/>
    </location>
</feature>
<protein>
    <submittedName>
        <fullName evidence="2">Uncharacterized protein</fullName>
    </submittedName>
</protein>
<keyword evidence="3" id="KW-1185">Reference proteome</keyword>
<dbReference type="Proteomes" id="UP001597467">
    <property type="component" value="Unassembled WGS sequence"/>
</dbReference>
<evidence type="ECO:0000313" key="2">
    <source>
        <dbReference type="EMBL" id="MFD2543396.1"/>
    </source>
</evidence>
<dbReference type="RefSeq" id="WP_379905237.1">
    <property type="nucleotide sequence ID" value="NZ_JBHULM010000011.1"/>
</dbReference>
<evidence type="ECO:0000313" key="3">
    <source>
        <dbReference type="Proteomes" id="UP001597467"/>
    </source>
</evidence>
<name>A0ABW5K6N1_9FLAO</name>
<comment type="caution">
    <text evidence="2">The sequence shown here is derived from an EMBL/GenBank/DDBJ whole genome shotgun (WGS) entry which is preliminary data.</text>
</comment>
<accession>A0ABW5K6N1</accession>
<proteinExistence type="predicted"/>
<evidence type="ECO:0000256" key="1">
    <source>
        <dbReference type="SAM" id="MobiDB-lite"/>
    </source>
</evidence>
<dbReference type="EMBL" id="JBHULM010000011">
    <property type="protein sequence ID" value="MFD2543396.1"/>
    <property type="molecule type" value="Genomic_DNA"/>
</dbReference>